<accession>A0ABM0X2X2</accession>
<name>A0ABM0X2X2_CAMSA</name>
<evidence type="ECO:0000313" key="2">
    <source>
        <dbReference type="Proteomes" id="UP000694864"/>
    </source>
</evidence>
<reference evidence="3" key="2">
    <citation type="submission" date="2025-08" db="UniProtKB">
        <authorList>
            <consortium name="RefSeq"/>
        </authorList>
    </citation>
    <scope>IDENTIFICATION</scope>
    <source>
        <tissue evidence="3">Leaf</tissue>
    </source>
</reference>
<proteinExistence type="predicted"/>
<evidence type="ECO:0000256" key="1">
    <source>
        <dbReference type="SAM" id="Phobius"/>
    </source>
</evidence>
<keyword evidence="1" id="KW-0812">Transmembrane</keyword>
<reference evidence="2" key="1">
    <citation type="journal article" date="2014" name="Nat. Commun.">
        <title>The emerging biofuel crop Camelina sativa retains a highly undifferentiated hexaploid genome structure.</title>
        <authorList>
            <person name="Kagale S."/>
            <person name="Koh C."/>
            <person name="Nixon J."/>
            <person name="Bollina V."/>
            <person name="Clarke W.E."/>
            <person name="Tuteja R."/>
            <person name="Spillane C."/>
            <person name="Robinson S.J."/>
            <person name="Links M.G."/>
            <person name="Clarke C."/>
            <person name="Higgins E.E."/>
            <person name="Huebert T."/>
            <person name="Sharpe A.G."/>
            <person name="Parkin I.A."/>
        </authorList>
    </citation>
    <scope>NUCLEOTIDE SEQUENCE [LARGE SCALE GENOMIC DNA]</scope>
    <source>
        <strain evidence="2">cv. DH55</strain>
    </source>
</reference>
<gene>
    <name evidence="3" type="primary">LOC104758619</name>
</gene>
<dbReference type="Proteomes" id="UP000694864">
    <property type="component" value="Chromosome 17"/>
</dbReference>
<sequence>MAMSRNGKTNKAAYTQRFTRCSVAVAATRHASVVAAFDFYVSSQKLFHIYYYVSLAFALLDLLSLVN</sequence>
<dbReference type="RefSeq" id="XP_010479812.2">
    <property type="nucleotide sequence ID" value="XM_010481510.2"/>
</dbReference>
<keyword evidence="1" id="KW-0472">Membrane</keyword>
<organism evidence="2 3">
    <name type="scientific">Camelina sativa</name>
    <name type="common">False flax</name>
    <name type="synonym">Myagrum sativum</name>
    <dbReference type="NCBI Taxonomy" id="90675"/>
    <lineage>
        <taxon>Eukaryota</taxon>
        <taxon>Viridiplantae</taxon>
        <taxon>Streptophyta</taxon>
        <taxon>Embryophyta</taxon>
        <taxon>Tracheophyta</taxon>
        <taxon>Spermatophyta</taxon>
        <taxon>Magnoliopsida</taxon>
        <taxon>eudicotyledons</taxon>
        <taxon>Gunneridae</taxon>
        <taxon>Pentapetalae</taxon>
        <taxon>rosids</taxon>
        <taxon>malvids</taxon>
        <taxon>Brassicales</taxon>
        <taxon>Brassicaceae</taxon>
        <taxon>Camelineae</taxon>
        <taxon>Camelina</taxon>
    </lineage>
</organism>
<protein>
    <submittedName>
        <fullName evidence="3">Uncharacterized protein LOC104758619</fullName>
    </submittedName>
</protein>
<dbReference type="GeneID" id="104758619"/>
<keyword evidence="2" id="KW-1185">Reference proteome</keyword>
<feature type="transmembrane region" description="Helical" evidence="1">
    <location>
        <begin position="46"/>
        <end position="66"/>
    </location>
</feature>
<keyword evidence="1" id="KW-1133">Transmembrane helix</keyword>
<evidence type="ECO:0000313" key="3">
    <source>
        <dbReference type="RefSeq" id="XP_010479812.2"/>
    </source>
</evidence>